<keyword evidence="1" id="KW-0812">Transmembrane</keyword>
<evidence type="ECO:0000313" key="3">
    <source>
        <dbReference type="EMBL" id="KST62871.1"/>
    </source>
</evidence>
<proteinExistence type="predicted"/>
<evidence type="ECO:0000313" key="4">
    <source>
        <dbReference type="Proteomes" id="UP000053372"/>
    </source>
</evidence>
<organism evidence="2 4">
    <name type="scientific">Mastigocoleus testarum BC008</name>
    <dbReference type="NCBI Taxonomy" id="371196"/>
    <lineage>
        <taxon>Bacteria</taxon>
        <taxon>Bacillati</taxon>
        <taxon>Cyanobacteriota</taxon>
        <taxon>Cyanophyceae</taxon>
        <taxon>Nostocales</taxon>
        <taxon>Hapalosiphonaceae</taxon>
        <taxon>Mastigocoleus</taxon>
    </lineage>
</organism>
<protein>
    <submittedName>
        <fullName evidence="2">Uncharacterized protein</fullName>
    </submittedName>
</protein>
<keyword evidence="1" id="KW-1133">Transmembrane helix</keyword>
<evidence type="ECO:0000313" key="2">
    <source>
        <dbReference type="EMBL" id="KST62819.1"/>
    </source>
</evidence>
<keyword evidence="4" id="KW-1185">Reference proteome</keyword>
<accession>A0A0V7ZEB4</accession>
<dbReference type="EMBL" id="LMTZ01000148">
    <property type="protein sequence ID" value="KST62871.1"/>
    <property type="molecule type" value="Genomic_DNA"/>
</dbReference>
<reference evidence="2 4" key="1">
    <citation type="journal article" date="2015" name="Genome Announc.">
        <title>Draft Genome of the Euendolithic (true boring) Cyanobacterium Mastigocoleus testarum strain BC008.</title>
        <authorList>
            <person name="Guida B.S."/>
            <person name="Garcia-Pichel F."/>
        </authorList>
    </citation>
    <scope>NUCLEOTIDE SEQUENCE [LARGE SCALE GENOMIC DNA]</scope>
    <source>
        <strain evidence="2 4">BC008</strain>
    </source>
</reference>
<dbReference type="RefSeq" id="WP_027845898.1">
    <property type="nucleotide sequence ID" value="NZ_LMTZ01000148.1"/>
</dbReference>
<comment type="caution">
    <text evidence="2">The sequence shown here is derived from an EMBL/GenBank/DDBJ whole genome shotgun (WGS) entry which is preliminary data.</text>
</comment>
<evidence type="ECO:0000256" key="1">
    <source>
        <dbReference type="SAM" id="Phobius"/>
    </source>
</evidence>
<name>A0A0V7ZEB4_9CYAN</name>
<gene>
    <name evidence="2" type="ORF">BC008_10860</name>
    <name evidence="3" type="ORF">BC008_11145</name>
</gene>
<feature type="transmembrane region" description="Helical" evidence="1">
    <location>
        <begin position="28"/>
        <end position="49"/>
    </location>
</feature>
<keyword evidence="1" id="KW-0472">Membrane</keyword>
<dbReference type="OrthoDB" id="466155at2"/>
<sequence length="88" mass="8917">MSEILANPTVQELVTNLAAGEINLTTGLVWLILAALVSLTGGAIGGMILAGKDLGYKFSAILGGIFGTASVIPATLVGLFVLNFLADL</sequence>
<dbReference type="Proteomes" id="UP000053372">
    <property type="component" value="Unassembled WGS sequence"/>
</dbReference>
<feature type="transmembrane region" description="Helical" evidence="1">
    <location>
        <begin position="61"/>
        <end position="86"/>
    </location>
</feature>
<dbReference type="AlphaFoldDB" id="A0A0V7ZEB4"/>
<dbReference type="EMBL" id="LMTZ01000149">
    <property type="protein sequence ID" value="KST62819.1"/>
    <property type="molecule type" value="Genomic_DNA"/>
</dbReference>